<keyword evidence="8" id="KW-1185">Reference proteome</keyword>
<comment type="caution">
    <text evidence="7">The sequence shown here is derived from an EMBL/GenBank/DDBJ whole genome shotgun (WGS) entry which is preliminary data.</text>
</comment>
<dbReference type="GO" id="GO:0006352">
    <property type="term" value="P:DNA-templated transcription initiation"/>
    <property type="evidence" value="ECO:0007669"/>
    <property type="project" value="InterPro"/>
</dbReference>
<dbReference type="InterPro" id="IPR014284">
    <property type="entry name" value="RNA_pol_sigma-70_dom"/>
</dbReference>
<name>A0A1R1F4I4_9BACL</name>
<keyword evidence="3" id="KW-0731">Sigma factor</keyword>
<dbReference type="CDD" id="cd06171">
    <property type="entry name" value="Sigma70_r4"/>
    <property type="match status" value="1"/>
</dbReference>
<dbReference type="EMBL" id="MRTP01000001">
    <property type="protein sequence ID" value="OMF58920.1"/>
    <property type="molecule type" value="Genomic_DNA"/>
</dbReference>
<evidence type="ECO:0000313" key="8">
    <source>
        <dbReference type="Proteomes" id="UP000187172"/>
    </source>
</evidence>
<evidence type="ECO:0008006" key="9">
    <source>
        <dbReference type="Google" id="ProtNLM"/>
    </source>
</evidence>
<evidence type="ECO:0000313" key="7">
    <source>
        <dbReference type="EMBL" id="OMF58920.1"/>
    </source>
</evidence>
<evidence type="ECO:0000256" key="2">
    <source>
        <dbReference type="ARBA" id="ARBA00023015"/>
    </source>
</evidence>
<dbReference type="SUPFAM" id="SSF88659">
    <property type="entry name" value="Sigma3 and sigma4 domains of RNA polymerase sigma factors"/>
    <property type="match status" value="1"/>
</dbReference>
<dbReference type="GO" id="GO:0003677">
    <property type="term" value="F:DNA binding"/>
    <property type="evidence" value="ECO:0007669"/>
    <property type="project" value="InterPro"/>
</dbReference>
<dbReference type="PANTHER" id="PTHR43133:SF51">
    <property type="entry name" value="RNA POLYMERASE SIGMA FACTOR"/>
    <property type="match status" value="1"/>
</dbReference>
<dbReference type="STRING" id="297318.BK138_10715"/>
<gene>
    <name evidence="7" type="ORF">BK138_10715</name>
</gene>
<keyword evidence="2" id="KW-0805">Transcription regulation</keyword>
<evidence type="ECO:0000256" key="3">
    <source>
        <dbReference type="ARBA" id="ARBA00023082"/>
    </source>
</evidence>
<dbReference type="NCBIfam" id="TIGR02937">
    <property type="entry name" value="sigma70-ECF"/>
    <property type="match status" value="1"/>
</dbReference>
<evidence type="ECO:0000256" key="4">
    <source>
        <dbReference type="ARBA" id="ARBA00023163"/>
    </source>
</evidence>
<dbReference type="InterPro" id="IPR013324">
    <property type="entry name" value="RNA_pol_sigma_r3/r4-like"/>
</dbReference>
<accession>A0A1R1F4I4</accession>
<dbReference type="GO" id="GO:0016987">
    <property type="term" value="F:sigma factor activity"/>
    <property type="evidence" value="ECO:0007669"/>
    <property type="project" value="UniProtKB-KW"/>
</dbReference>
<dbReference type="Proteomes" id="UP000187172">
    <property type="component" value="Unassembled WGS sequence"/>
</dbReference>
<evidence type="ECO:0000256" key="1">
    <source>
        <dbReference type="ARBA" id="ARBA00010641"/>
    </source>
</evidence>
<dbReference type="InterPro" id="IPR007627">
    <property type="entry name" value="RNA_pol_sigma70_r2"/>
</dbReference>
<reference evidence="7 8" key="1">
    <citation type="submission" date="2016-11" db="EMBL/GenBank/DDBJ databases">
        <title>Paenibacillus species isolates.</title>
        <authorList>
            <person name="Beno S.M."/>
        </authorList>
    </citation>
    <scope>NUCLEOTIDE SEQUENCE [LARGE SCALE GENOMIC DNA]</scope>
    <source>
        <strain evidence="7 8">FSL R5-0378</strain>
    </source>
</reference>
<dbReference type="Gene3D" id="1.10.1740.10">
    <property type="match status" value="1"/>
</dbReference>
<feature type="domain" description="RNA polymerase sigma-70 region 2" evidence="5">
    <location>
        <begin position="14"/>
        <end position="75"/>
    </location>
</feature>
<dbReference type="InterPro" id="IPR013249">
    <property type="entry name" value="RNA_pol_sigma70_r4_t2"/>
</dbReference>
<protein>
    <recommendedName>
        <fullName evidence="9">RNA polymerase subunit sigma-70</fullName>
    </recommendedName>
</protein>
<feature type="domain" description="RNA polymerase sigma factor 70 region 4 type 2" evidence="6">
    <location>
        <begin position="101"/>
        <end position="152"/>
    </location>
</feature>
<keyword evidence="4" id="KW-0804">Transcription</keyword>
<proteinExistence type="inferred from homology"/>
<organism evidence="7 8">
    <name type="scientific">Paenibacillus rhizosphaerae</name>
    <dbReference type="NCBI Taxonomy" id="297318"/>
    <lineage>
        <taxon>Bacteria</taxon>
        <taxon>Bacillati</taxon>
        <taxon>Bacillota</taxon>
        <taxon>Bacilli</taxon>
        <taxon>Bacillales</taxon>
        <taxon>Paenibacillaceae</taxon>
        <taxon>Paenibacillus</taxon>
    </lineage>
</organism>
<dbReference type="InterPro" id="IPR013325">
    <property type="entry name" value="RNA_pol_sigma_r2"/>
</dbReference>
<dbReference type="Pfam" id="PF04542">
    <property type="entry name" value="Sigma70_r2"/>
    <property type="match status" value="1"/>
</dbReference>
<dbReference type="Pfam" id="PF08281">
    <property type="entry name" value="Sigma70_r4_2"/>
    <property type="match status" value="1"/>
</dbReference>
<evidence type="ECO:0000259" key="5">
    <source>
        <dbReference type="Pfam" id="PF04542"/>
    </source>
</evidence>
<dbReference type="InterPro" id="IPR036388">
    <property type="entry name" value="WH-like_DNA-bd_sf"/>
</dbReference>
<sequence length="165" mass="19876">MDNEQMLRLMQDKMKQIQRYLIRLGASRADAEDIVQDAVYKGLLYIDSIGPDKFSAWLYRVALNRYYDMLRKRKRIEISMEEATVEGSEIPEEILLRKERREEIEKVMEELAPIYKQLLILKYELGFSYKEISELIAIREEKVKTYLYRARKLFQKKYGGLYDER</sequence>
<dbReference type="RefSeq" id="WP_076169168.1">
    <property type="nucleotide sequence ID" value="NZ_MRTP01000001.1"/>
</dbReference>
<dbReference type="InterPro" id="IPR039425">
    <property type="entry name" value="RNA_pol_sigma-70-like"/>
</dbReference>
<evidence type="ECO:0000259" key="6">
    <source>
        <dbReference type="Pfam" id="PF08281"/>
    </source>
</evidence>
<dbReference type="SUPFAM" id="SSF88946">
    <property type="entry name" value="Sigma2 domain of RNA polymerase sigma factors"/>
    <property type="match status" value="1"/>
</dbReference>
<dbReference type="Gene3D" id="1.10.10.10">
    <property type="entry name" value="Winged helix-like DNA-binding domain superfamily/Winged helix DNA-binding domain"/>
    <property type="match status" value="1"/>
</dbReference>
<dbReference type="AlphaFoldDB" id="A0A1R1F4I4"/>
<comment type="similarity">
    <text evidence="1">Belongs to the sigma-70 factor family. ECF subfamily.</text>
</comment>
<dbReference type="PANTHER" id="PTHR43133">
    <property type="entry name" value="RNA POLYMERASE ECF-TYPE SIGMA FACTO"/>
    <property type="match status" value="1"/>
</dbReference>